<evidence type="ECO:0000313" key="2">
    <source>
        <dbReference type="EMBL" id="EGD72260.1"/>
    </source>
</evidence>
<feature type="compositionally biased region" description="Acidic residues" evidence="1">
    <location>
        <begin position="26"/>
        <end position="60"/>
    </location>
</feature>
<proteinExistence type="predicted"/>
<accession>F2TW14</accession>
<dbReference type="Proteomes" id="UP000007799">
    <property type="component" value="Unassembled WGS sequence"/>
</dbReference>
<evidence type="ECO:0000313" key="3">
    <source>
        <dbReference type="Proteomes" id="UP000007799"/>
    </source>
</evidence>
<dbReference type="AlphaFoldDB" id="F2TW14"/>
<name>F2TW14_SALR5</name>
<keyword evidence="3" id="KW-1185">Reference proteome</keyword>
<feature type="region of interest" description="Disordered" evidence="1">
    <location>
        <begin position="78"/>
        <end position="100"/>
    </location>
</feature>
<dbReference type="InParanoid" id="F2TW14"/>
<protein>
    <submittedName>
        <fullName evidence="2">Uncharacterized protein</fullName>
    </submittedName>
</protein>
<dbReference type="RefSeq" id="XP_004998831.1">
    <property type="nucleotide sequence ID" value="XM_004998774.1"/>
</dbReference>
<feature type="compositionally biased region" description="Polar residues" evidence="1">
    <location>
        <begin position="82"/>
        <end position="91"/>
    </location>
</feature>
<reference evidence="2" key="1">
    <citation type="submission" date="2009-08" db="EMBL/GenBank/DDBJ databases">
        <title>Annotation of Salpingoeca rosetta.</title>
        <authorList>
            <consortium name="The Broad Institute Genome Sequencing Platform"/>
            <person name="Russ C."/>
            <person name="Cuomo C."/>
            <person name="Burger G."/>
            <person name="Gray M.W."/>
            <person name="Holland P.W.H."/>
            <person name="King N."/>
            <person name="Lang F.B.F."/>
            <person name="Roger A.J."/>
            <person name="Ruiz-Trillo I."/>
            <person name="Young S.K."/>
            <person name="Zeng Q."/>
            <person name="Gargeya S."/>
            <person name="Alvarado L."/>
            <person name="Berlin A."/>
            <person name="Chapman S.B."/>
            <person name="Chen Z."/>
            <person name="Freedman E."/>
            <person name="Gellesch M."/>
            <person name="Goldberg J."/>
            <person name="Griggs A."/>
            <person name="Gujja S."/>
            <person name="Heilman E."/>
            <person name="Heiman D."/>
            <person name="Howarth C."/>
            <person name="Mehta T."/>
            <person name="Neiman D."/>
            <person name="Pearson M."/>
            <person name="Roberts A."/>
            <person name="Saif S."/>
            <person name="Shea T."/>
            <person name="Shenoy N."/>
            <person name="Sisk P."/>
            <person name="Stolte C."/>
            <person name="Sykes S."/>
            <person name="White J."/>
            <person name="Yandava C."/>
            <person name="Haas B."/>
            <person name="Nusbaum C."/>
            <person name="Birren B."/>
        </authorList>
    </citation>
    <scope>NUCLEOTIDE SEQUENCE [LARGE SCALE GENOMIC DNA]</scope>
    <source>
        <strain evidence="2">ATCC 50818</strain>
    </source>
</reference>
<dbReference type="GeneID" id="16067376"/>
<feature type="region of interest" description="Disordered" evidence="1">
    <location>
        <begin position="1"/>
        <end position="60"/>
    </location>
</feature>
<dbReference type="EMBL" id="GL832955">
    <property type="protein sequence ID" value="EGD72260.1"/>
    <property type="molecule type" value="Genomic_DNA"/>
</dbReference>
<organism evidence="3">
    <name type="scientific">Salpingoeca rosetta (strain ATCC 50818 / BSB-021)</name>
    <dbReference type="NCBI Taxonomy" id="946362"/>
    <lineage>
        <taxon>Eukaryota</taxon>
        <taxon>Choanoflagellata</taxon>
        <taxon>Craspedida</taxon>
        <taxon>Salpingoecidae</taxon>
        <taxon>Salpingoeca</taxon>
    </lineage>
</organism>
<feature type="compositionally biased region" description="Basic and acidic residues" evidence="1">
    <location>
        <begin position="168"/>
        <end position="186"/>
    </location>
</feature>
<dbReference type="KEGG" id="sre:PTSG_00280"/>
<evidence type="ECO:0000256" key="1">
    <source>
        <dbReference type="SAM" id="MobiDB-lite"/>
    </source>
</evidence>
<feature type="region of interest" description="Disordered" evidence="1">
    <location>
        <begin position="163"/>
        <end position="193"/>
    </location>
</feature>
<gene>
    <name evidence="2" type="ORF">PTSG_00280</name>
</gene>
<sequence length="193" mass="22125">MTVDITVPVSMLAENPQYGLNHDDGTQDDDDGDVDVDEPVEVEEDRAQDDDNGDVGADESVEVQEEFDVTELSQQLKEEQAHMQSALSQQLKTQQEHMQKQVQQQLKGMKQWLREQANMQSALSQQLMELKNSMQLGVDRRVLPAEKDSPVNTYTTEAFLRPRRGHRGREELRRQDHLHQGSRHEYATPTARC</sequence>